<evidence type="ECO:0000313" key="4">
    <source>
        <dbReference type="Proteomes" id="UP000236178"/>
    </source>
</evidence>
<organism evidence="3 4">
    <name type="scientific">Streptomyces populi</name>
    <dbReference type="NCBI Taxonomy" id="2058924"/>
    <lineage>
        <taxon>Bacteria</taxon>
        <taxon>Bacillati</taxon>
        <taxon>Actinomycetota</taxon>
        <taxon>Actinomycetes</taxon>
        <taxon>Kitasatosporales</taxon>
        <taxon>Streptomycetaceae</taxon>
        <taxon>Streptomyces</taxon>
    </lineage>
</organism>
<dbReference type="InterPro" id="IPR000792">
    <property type="entry name" value="Tscrpt_reg_LuxR_C"/>
</dbReference>
<protein>
    <recommendedName>
        <fullName evidence="2">HTH luxR-type domain-containing protein</fullName>
    </recommendedName>
</protein>
<reference evidence="3 4" key="1">
    <citation type="submission" date="2017-12" db="EMBL/GenBank/DDBJ databases">
        <title>Streptomyces populusis sp. nov., a novel endophytic actinobacterium isolated from stems of Populus adenopoda Maxim.</title>
        <authorList>
            <person name="Wang Z."/>
        </authorList>
    </citation>
    <scope>NUCLEOTIDE SEQUENCE [LARGE SCALE GENOMIC DNA]</scope>
    <source>
        <strain evidence="3 4">A249</strain>
    </source>
</reference>
<dbReference type="EMBL" id="PJOS01000026">
    <property type="protein sequence ID" value="PKT72042.1"/>
    <property type="molecule type" value="Genomic_DNA"/>
</dbReference>
<sequence length="206" mass="22548">MRRTIEQDDQLHVVSEGSIASASRLLRTATPDIIVMSHSSIDEALNTLAELNQLAVTAKRIVLLDRVTEPAARRLLRSGANGILHSGECVTNLPWAIRAARAGSVALAPEVARPVVARYLEPSYAAEEANIARERLRGLSPRCQEILILIGEGLSNLAIAEKLNISTHTVKDHVRTIYETIGAENRVQAAGIAWRSQSREQQLHDL</sequence>
<dbReference type="OrthoDB" id="4199190at2"/>
<proteinExistence type="predicted"/>
<dbReference type="PANTHER" id="PTHR43214">
    <property type="entry name" value="TWO-COMPONENT RESPONSE REGULATOR"/>
    <property type="match status" value="1"/>
</dbReference>
<accession>A0A2I0SQ31</accession>
<dbReference type="SMART" id="SM00421">
    <property type="entry name" value="HTH_LUXR"/>
    <property type="match status" value="1"/>
</dbReference>
<dbReference type="GO" id="GO:0006355">
    <property type="term" value="P:regulation of DNA-templated transcription"/>
    <property type="evidence" value="ECO:0007669"/>
    <property type="project" value="InterPro"/>
</dbReference>
<dbReference type="GO" id="GO:0003677">
    <property type="term" value="F:DNA binding"/>
    <property type="evidence" value="ECO:0007669"/>
    <property type="project" value="UniProtKB-KW"/>
</dbReference>
<gene>
    <name evidence="3" type="ORF">CW362_15655</name>
</gene>
<dbReference type="Gene3D" id="3.40.50.2300">
    <property type="match status" value="1"/>
</dbReference>
<keyword evidence="1" id="KW-0238">DNA-binding</keyword>
<dbReference type="SUPFAM" id="SSF46894">
    <property type="entry name" value="C-terminal effector domain of the bipartite response regulators"/>
    <property type="match status" value="1"/>
</dbReference>
<evidence type="ECO:0000256" key="1">
    <source>
        <dbReference type="ARBA" id="ARBA00023125"/>
    </source>
</evidence>
<keyword evidence="4" id="KW-1185">Reference proteome</keyword>
<dbReference type="InterPro" id="IPR016032">
    <property type="entry name" value="Sig_transdc_resp-reg_C-effctor"/>
</dbReference>
<dbReference type="Proteomes" id="UP000236178">
    <property type="component" value="Unassembled WGS sequence"/>
</dbReference>
<comment type="caution">
    <text evidence="3">The sequence shown here is derived from an EMBL/GenBank/DDBJ whole genome shotgun (WGS) entry which is preliminary data.</text>
</comment>
<dbReference type="PRINTS" id="PR00038">
    <property type="entry name" value="HTHLUXR"/>
</dbReference>
<evidence type="ECO:0000259" key="2">
    <source>
        <dbReference type="PROSITE" id="PS50043"/>
    </source>
</evidence>
<dbReference type="PROSITE" id="PS50043">
    <property type="entry name" value="HTH_LUXR_2"/>
    <property type="match status" value="1"/>
</dbReference>
<dbReference type="InterPro" id="IPR039420">
    <property type="entry name" value="WalR-like"/>
</dbReference>
<evidence type="ECO:0000313" key="3">
    <source>
        <dbReference type="EMBL" id="PKT72042.1"/>
    </source>
</evidence>
<name>A0A2I0SQ31_9ACTN</name>
<dbReference type="CDD" id="cd06170">
    <property type="entry name" value="LuxR_C_like"/>
    <property type="match status" value="1"/>
</dbReference>
<dbReference type="AlphaFoldDB" id="A0A2I0SQ31"/>
<feature type="domain" description="HTH luxR-type" evidence="2">
    <location>
        <begin position="132"/>
        <end position="197"/>
    </location>
</feature>
<dbReference type="Pfam" id="PF00196">
    <property type="entry name" value="GerE"/>
    <property type="match status" value="1"/>
</dbReference>